<proteinExistence type="inferred from homology"/>
<organism evidence="6 7">
    <name type="scientific">Malassezia pachydermatis</name>
    <dbReference type="NCBI Taxonomy" id="77020"/>
    <lineage>
        <taxon>Eukaryota</taxon>
        <taxon>Fungi</taxon>
        <taxon>Dikarya</taxon>
        <taxon>Basidiomycota</taxon>
        <taxon>Ustilaginomycotina</taxon>
        <taxon>Malasseziomycetes</taxon>
        <taxon>Malasseziales</taxon>
        <taxon>Malasseziaceae</taxon>
        <taxon>Malassezia</taxon>
    </lineage>
</organism>
<dbReference type="GO" id="GO:0046557">
    <property type="term" value="F:glucan endo-1,6-beta-glucosidase activity"/>
    <property type="evidence" value="ECO:0007669"/>
    <property type="project" value="TreeGrafter"/>
</dbReference>
<dbReference type="Proteomes" id="UP000037751">
    <property type="component" value="Unassembled WGS sequence"/>
</dbReference>
<comment type="similarity">
    <text evidence="1">Belongs to the glycosyl hydrolase 5 (cellulase A) family.</text>
</comment>
<dbReference type="PANTHER" id="PTHR31297">
    <property type="entry name" value="GLUCAN ENDO-1,6-BETA-GLUCOSIDASE B"/>
    <property type="match status" value="1"/>
</dbReference>
<evidence type="ECO:0000259" key="5">
    <source>
        <dbReference type="Pfam" id="PF00150"/>
    </source>
</evidence>
<feature type="region of interest" description="Disordered" evidence="4">
    <location>
        <begin position="19"/>
        <end position="90"/>
    </location>
</feature>
<accession>A0A0M8MV51</accession>
<dbReference type="GO" id="GO:0009251">
    <property type="term" value="P:glucan catabolic process"/>
    <property type="evidence" value="ECO:0007669"/>
    <property type="project" value="TreeGrafter"/>
</dbReference>
<dbReference type="GeneID" id="28727646"/>
<keyword evidence="3" id="KW-0326">Glycosidase</keyword>
<dbReference type="InterPro" id="IPR050386">
    <property type="entry name" value="Glycosyl_hydrolase_5"/>
</dbReference>
<feature type="domain" description="Glycoside hydrolase family 5" evidence="5">
    <location>
        <begin position="177"/>
        <end position="454"/>
    </location>
</feature>
<dbReference type="Pfam" id="PF00150">
    <property type="entry name" value="Cellulase"/>
    <property type="match status" value="1"/>
</dbReference>
<dbReference type="SUPFAM" id="SSF51445">
    <property type="entry name" value="(Trans)glycosidases"/>
    <property type="match status" value="1"/>
</dbReference>
<dbReference type="FunFam" id="3.20.20.80:FF:000100">
    <property type="entry name" value="Glycoside hydrolase superfamily"/>
    <property type="match status" value="1"/>
</dbReference>
<gene>
    <name evidence="6" type="ORF">Malapachy_1266</name>
</gene>
<evidence type="ECO:0000256" key="1">
    <source>
        <dbReference type="ARBA" id="ARBA00005641"/>
    </source>
</evidence>
<dbReference type="PANTHER" id="PTHR31297:SF43">
    <property type="entry name" value="GLUCAN 1,3-BETA-GLUCOSIDASE 3"/>
    <property type="match status" value="1"/>
</dbReference>
<dbReference type="STRING" id="77020.A0A0M8MV51"/>
<keyword evidence="2 6" id="KW-0378">Hydrolase</keyword>
<feature type="compositionally biased region" description="Low complexity" evidence="4">
    <location>
        <begin position="29"/>
        <end position="42"/>
    </location>
</feature>
<sequence length="691" mass="75708">MKFDFAKVASSLGLAAANYKPEPVPTTNSVDVSSSGGRVSSVQNPGSWSSSHPEEQWGLPSVLTLPKNSSTSGGRNAASHQGSSGKTVGKHGCTVLDDYTPKDSLHVEFPSFNRTRANMMRYRKQMGVNAGSWFVNEAWMAPSLFDCASGSKKAEHNIVAGYGTSNEGLQSARARLEEHWDTWITEDDFKQMADVGINTVRIPIGYWNLPGKNFTKGTDFENYASVYANSYKYLKRAIMYADKYDLGVLVDMHGAYGSQNGQDHSGISTGKVEFFNKENEDKTIKALEYLVRDLAKVTNVIGLELLNEPQNKDELWKFYSRAMDDLRKVSPYAEDFPLYYHDGFSPQQGAEFASKRSDFVVQDTHSYFVFTPQDQDMSASKHTSQIKGQVSDTMNKLANTARGNYVVGEWSCALNPSSLKGVSDGEKATAQFCQAQQETYQDSAAGMMFWSWKMENCKQNAGWCFQAALPQYLDKTYNVWLTSSWTNKTISSTIKDVASTTLPSKYVSAKTSLPSNSRLSCSSSSASSNASSSASSSSSGRQAHIKDNSSSSSKHHHSSSSSKHHHSSSSSKHHHSSSKHHHSTSSSHKSRRAAKILGGGPEAAKEAIERRASESTLASNLGYADGFTSAKSFAESLVLSRVGFKQQYIADSVDAYTAKKVFSNNNGDSYSSEFEKALSKLEKDINKAVSS</sequence>
<dbReference type="InterPro" id="IPR017853">
    <property type="entry name" value="GH"/>
</dbReference>
<dbReference type="EMBL" id="LGAV01000003">
    <property type="protein sequence ID" value="KOS14944.1"/>
    <property type="molecule type" value="Genomic_DNA"/>
</dbReference>
<protein>
    <submittedName>
        <fullName evidence="6">Glycoside hydrolase</fullName>
    </submittedName>
</protein>
<dbReference type="AlphaFoldDB" id="A0A0M8MV51"/>
<dbReference type="GO" id="GO:0005737">
    <property type="term" value="C:cytoplasm"/>
    <property type="evidence" value="ECO:0007669"/>
    <property type="project" value="UniProtKB-ARBA"/>
</dbReference>
<dbReference type="RefSeq" id="XP_017992576.1">
    <property type="nucleotide sequence ID" value="XM_018135771.1"/>
</dbReference>
<feature type="region of interest" description="Disordered" evidence="4">
    <location>
        <begin position="512"/>
        <end position="605"/>
    </location>
</feature>
<dbReference type="OrthoDB" id="1887033at2759"/>
<dbReference type="VEuPathDB" id="FungiDB:Malapachy_1266"/>
<evidence type="ECO:0000256" key="2">
    <source>
        <dbReference type="ARBA" id="ARBA00022801"/>
    </source>
</evidence>
<dbReference type="GO" id="GO:0005576">
    <property type="term" value="C:extracellular region"/>
    <property type="evidence" value="ECO:0007669"/>
    <property type="project" value="TreeGrafter"/>
</dbReference>
<keyword evidence="7" id="KW-1185">Reference proteome</keyword>
<dbReference type="GO" id="GO:0009986">
    <property type="term" value="C:cell surface"/>
    <property type="evidence" value="ECO:0007669"/>
    <property type="project" value="TreeGrafter"/>
</dbReference>
<comment type="caution">
    <text evidence="6">The sequence shown here is derived from an EMBL/GenBank/DDBJ whole genome shotgun (WGS) entry which is preliminary data.</text>
</comment>
<evidence type="ECO:0000313" key="6">
    <source>
        <dbReference type="EMBL" id="KOS14944.1"/>
    </source>
</evidence>
<reference evidence="6 7" key="1">
    <citation type="submission" date="2015-07" db="EMBL/GenBank/DDBJ databases">
        <title>Draft Genome Sequence of Malassezia furfur CBS1878 and Malassezia pachydermatis CBS1879.</title>
        <authorList>
            <person name="Triana S."/>
            <person name="Ohm R."/>
            <person name="Gonzalez A."/>
            <person name="DeCock H."/>
            <person name="Restrepo S."/>
            <person name="Celis A."/>
        </authorList>
    </citation>
    <scope>NUCLEOTIDE SEQUENCE [LARGE SCALE GENOMIC DNA]</scope>
    <source>
        <strain evidence="6 7">CBS 1879</strain>
    </source>
</reference>
<evidence type="ECO:0000256" key="4">
    <source>
        <dbReference type="SAM" id="MobiDB-lite"/>
    </source>
</evidence>
<evidence type="ECO:0000313" key="7">
    <source>
        <dbReference type="Proteomes" id="UP000037751"/>
    </source>
</evidence>
<evidence type="ECO:0000256" key="3">
    <source>
        <dbReference type="ARBA" id="ARBA00023295"/>
    </source>
</evidence>
<feature type="compositionally biased region" description="Basic residues" evidence="4">
    <location>
        <begin position="553"/>
        <end position="594"/>
    </location>
</feature>
<dbReference type="Gene3D" id="3.20.20.80">
    <property type="entry name" value="Glycosidases"/>
    <property type="match status" value="1"/>
</dbReference>
<feature type="compositionally biased region" description="Low complexity" evidence="4">
    <location>
        <begin position="512"/>
        <end position="539"/>
    </location>
</feature>
<dbReference type="InterPro" id="IPR001547">
    <property type="entry name" value="Glyco_hydro_5"/>
</dbReference>
<name>A0A0M8MV51_9BASI</name>
<feature type="compositionally biased region" description="Polar residues" evidence="4">
    <location>
        <begin position="66"/>
        <end position="86"/>
    </location>
</feature>